<dbReference type="Pfam" id="PF01612">
    <property type="entry name" value="DNA_pol_A_exo1"/>
    <property type="match status" value="1"/>
</dbReference>
<dbReference type="Gene3D" id="3.30.420.10">
    <property type="entry name" value="Ribonuclease H-like superfamily/Ribonuclease H"/>
    <property type="match status" value="1"/>
</dbReference>
<accession>H5T8S5</accession>
<dbReference type="InterPro" id="IPR044876">
    <property type="entry name" value="HRDC_dom_sf"/>
</dbReference>
<dbReference type="GO" id="GO:0003676">
    <property type="term" value="F:nucleic acid binding"/>
    <property type="evidence" value="ECO:0007669"/>
    <property type="project" value="InterPro"/>
</dbReference>
<evidence type="ECO:0000259" key="7">
    <source>
        <dbReference type="PROSITE" id="PS50967"/>
    </source>
</evidence>
<dbReference type="GO" id="GO:0042780">
    <property type="term" value="P:tRNA 3'-end processing"/>
    <property type="evidence" value="ECO:0007669"/>
    <property type="project" value="UniProtKB-UniRule"/>
</dbReference>
<keyword evidence="5 6" id="KW-0269">Exonuclease</keyword>
<reference evidence="8 9" key="1">
    <citation type="journal article" date="2012" name="J. Bacteriol.">
        <title>Genome sequence of proteorhodopsin-containing sea ice bacterium Glaciecola punicea ACAM 611T.</title>
        <authorList>
            <person name="Qin Q.-L."/>
            <person name="Xie B.-B."/>
            <person name="Shu Y.-L."/>
            <person name="Rong J.-C."/>
            <person name="Zhao D.-L."/>
            <person name="Zhang X.-Y."/>
            <person name="Chen X.-L."/>
            <person name="Zhou B.-C."/>
            <person name="Zhanga Y.-Z."/>
        </authorList>
    </citation>
    <scope>NUCLEOTIDE SEQUENCE [LARGE SCALE GENOMIC DNA]</scope>
    <source>
        <strain evidence="8 9">ACAM 611</strain>
    </source>
</reference>
<keyword evidence="3 6" id="KW-0540">Nuclease</keyword>
<evidence type="ECO:0000256" key="3">
    <source>
        <dbReference type="ARBA" id="ARBA00022722"/>
    </source>
</evidence>
<comment type="caution">
    <text evidence="8">The sequence shown here is derived from an EMBL/GenBank/DDBJ whole genome shotgun (WGS) entry which is preliminary data.</text>
</comment>
<dbReference type="OrthoDB" id="9800549at2"/>
<dbReference type="NCBIfam" id="TIGR01388">
    <property type="entry name" value="rnd"/>
    <property type="match status" value="1"/>
</dbReference>
<sequence>MHPYNKTYEYLYVDTPAQLTQLCAHYSTQEVLAIDTEFVRTQTLTPILGLIQVFDKHQVALIDPVAIKDLSEFSSILTNPNIVKVAHACSEDLEALWHHLHIIPTPLFDTQFAAAMLGLGVSVGYANLVENLFEITVDKGESRTDWIQRPLSSAQCAYASADVTHLMALYEHIYKETQILQKTDWVLDEIHQLGLKKSIPLPTEIAYYSLKNNWKLKGKQLSALKELAKWRLEVARKENMAVNFVIKEIALFEIASKVPETPQALFDCHNLYSKQARLYKDDLLRICHAAKEQSNIQAVPRIQRLVEFNGYKACLNAVKDFVDHVALQQNIPAPVLASKKQMNQLLKWCWFDFDELELQGFKPDILTGWRGELFADYIQGKQLLNQHNLHVVIAGHHEIKRSL</sequence>
<dbReference type="EC" id="3.1.13.5" evidence="6"/>
<evidence type="ECO:0000256" key="6">
    <source>
        <dbReference type="HAMAP-Rule" id="MF_01899"/>
    </source>
</evidence>
<dbReference type="SMART" id="SM00341">
    <property type="entry name" value="HRDC"/>
    <property type="match status" value="1"/>
</dbReference>
<keyword evidence="9" id="KW-1185">Reference proteome</keyword>
<dbReference type="GO" id="GO:0008408">
    <property type="term" value="F:3'-5' exonuclease activity"/>
    <property type="evidence" value="ECO:0007669"/>
    <property type="project" value="InterPro"/>
</dbReference>
<comment type="function">
    <text evidence="6">Exonuclease involved in the 3' processing of various precursor tRNAs. Initiates hydrolysis at the 3'-terminus of an RNA molecule and releases 5'-mononucleotides.</text>
</comment>
<evidence type="ECO:0000313" key="8">
    <source>
        <dbReference type="EMBL" id="GAB54702.1"/>
    </source>
</evidence>
<dbReference type="SMART" id="SM00474">
    <property type="entry name" value="35EXOc"/>
    <property type="match status" value="1"/>
</dbReference>
<reference evidence="8 9" key="2">
    <citation type="journal article" date="2017" name="Antonie Van Leeuwenhoek">
        <title>Rhizobium rhizosphaerae sp. nov., a novel species isolated from rice rhizosphere.</title>
        <authorList>
            <person name="Zhao J.J."/>
            <person name="Zhang J."/>
            <person name="Zhang R.J."/>
            <person name="Zhang C.W."/>
            <person name="Yin H.Q."/>
            <person name="Zhang X.X."/>
        </authorList>
    </citation>
    <scope>NUCLEOTIDE SEQUENCE [LARGE SCALE GENOMIC DNA]</scope>
    <source>
        <strain evidence="8 9">ACAM 611</strain>
    </source>
</reference>
<dbReference type="HAMAP" id="MF_01899">
    <property type="entry name" value="RNase_D"/>
    <property type="match status" value="1"/>
</dbReference>
<dbReference type="Pfam" id="PF21293">
    <property type="entry name" value="RNAseD_HRDC_C"/>
    <property type="match status" value="1"/>
</dbReference>
<keyword evidence="2 6" id="KW-0819">tRNA processing</keyword>
<dbReference type="InterPro" id="IPR048579">
    <property type="entry name" value="RNAseD_HRDC_C"/>
</dbReference>
<dbReference type="InterPro" id="IPR010997">
    <property type="entry name" value="HRDC-like_sf"/>
</dbReference>
<dbReference type="CDD" id="cd06142">
    <property type="entry name" value="RNaseD_exo"/>
    <property type="match status" value="1"/>
</dbReference>
<comment type="similarity">
    <text evidence="6">Belongs to the RNase D family.</text>
</comment>
<dbReference type="SUPFAM" id="SSF47819">
    <property type="entry name" value="HRDC-like"/>
    <property type="match status" value="2"/>
</dbReference>
<dbReference type="GO" id="GO:0000166">
    <property type="term" value="F:nucleotide binding"/>
    <property type="evidence" value="ECO:0007669"/>
    <property type="project" value="InterPro"/>
</dbReference>
<dbReference type="SUPFAM" id="SSF53098">
    <property type="entry name" value="Ribonuclease H-like"/>
    <property type="match status" value="1"/>
</dbReference>
<dbReference type="Proteomes" id="UP000053586">
    <property type="component" value="Unassembled WGS sequence"/>
</dbReference>
<dbReference type="EMBL" id="BAET01000007">
    <property type="protein sequence ID" value="GAB54702.1"/>
    <property type="molecule type" value="Genomic_DNA"/>
</dbReference>
<dbReference type="InterPro" id="IPR002121">
    <property type="entry name" value="HRDC_dom"/>
</dbReference>
<dbReference type="eggNOG" id="COG0349">
    <property type="taxonomic scope" value="Bacteria"/>
</dbReference>
<dbReference type="Pfam" id="PF00570">
    <property type="entry name" value="HRDC"/>
    <property type="match status" value="1"/>
</dbReference>
<name>H5T8S5_9ALTE</name>
<organism evidence="8 9">
    <name type="scientific">Glaciecola punicea ACAM 611</name>
    <dbReference type="NCBI Taxonomy" id="1121923"/>
    <lineage>
        <taxon>Bacteria</taxon>
        <taxon>Pseudomonadati</taxon>
        <taxon>Pseudomonadota</taxon>
        <taxon>Gammaproteobacteria</taxon>
        <taxon>Alteromonadales</taxon>
        <taxon>Alteromonadaceae</taxon>
        <taxon>Glaciecola</taxon>
    </lineage>
</organism>
<proteinExistence type="inferred from homology"/>
<dbReference type="InterPro" id="IPR051086">
    <property type="entry name" value="RNase_D-like"/>
</dbReference>
<dbReference type="InterPro" id="IPR002562">
    <property type="entry name" value="3'-5'_exonuclease_dom"/>
</dbReference>
<dbReference type="RefSeq" id="WP_006003164.1">
    <property type="nucleotide sequence ID" value="NZ_BAET01000007.1"/>
</dbReference>
<dbReference type="GO" id="GO:0033890">
    <property type="term" value="F:ribonuclease D activity"/>
    <property type="evidence" value="ECO:0007669"/>
    <property type="project" value="UniProtKB-UniRule"/>
</dbReference>
<dbReference type="InterPro" id="IPR036397">
    <property type="entry name" value="RNaseH_sf"/>
</dbReference>
<protein>
    <recommendedName>
        <fullName evidence="6">Ribonuclease D</fullName>
        <shortName evidence="6">RNase D</shortName>
        <ecNumber evidence="6">3.1.13.5</ecNumber>
    </recommendedName>
</protein>
<comment type="cofactor">
    <cofactor evidence="6">
        <name>a divalent metal cation</name>
        <dbReference type="ChEBI" id="CHEBI:60240"/>
    </cofactor>
</comment>
<dbReference type="InterPro" id="IPR012337">
    <property type="entry name" value="RNaseH-like_sf"/>
</dbReference>
<comment type="subcellular location">
    <subcellularLocation>
        <location evidence="6">Cytoplasm</location>
    </subcellularLocation>
</comment>
<keyword evidence="4 6" id="KW-0378">Hydrolase</keyword>
<evidence type="ECO:0000313" key="9">
    <source>
        <dbReference type="Proteomes" id="UP000053586"/>
    </source>
</evidence>
<dbReference type="PROSITE" id="PS50967">
    <property type="entry name" value="HRDC"/>
    <property type="match status" value="1"/>
</dbReference>
<dbReference type="AlphaFoldDB" id="H5T8S5"/>
<evidence type="ECO:0000256" key="2">
    <source>
        <dbReference type="ARBA" id="ARBA00022694"/>
    </source>
</evidence>
<dbReference type="PANTHER" id="PTHR47649:SF1">
    <property type="entry name" value="RIBONUCLEASE D"/>
    <property type="match status" value="1"/>
</dbReference>
<gene>
    <name evidence="6 8" type="primary">rnd</name>
    <name evidence="8" type="ORF">GPUN_0558</name>
</gene>
<evidence type="ECO:0000256" key="5">
    <source>
        <dbReference type="ARBA" id="ARBA00022839"/>
    </source>
</evidence>
<feature type="domain" description="HRDC" evidence="7">
    <location>
        <begin position="217"/>
        <end position="297"/>
    </location>
</feature>
<keyword evidence="1 6" id="KW-0963">Cytoplasm</keyword>
<dbReference type="STRING" id="56804.BAE46_07790"/>
<comment type="catalytic activity">
    <reaction evidence="6">
        <text>Exonucleolytic cleavage that removes extra residues from the 3'-terminus of tRNA to produce 5'-mononucleotides.</text>
        <dbReference type="EC" id="3.1.13.5"/>
    </reaction>
</comment>
<dbReference type="PANTHER" id="PTHR47649">
    <property type="entry name" value="RIBONUCLEASE D"/>
    <property type="match status" value="1"/>
</dbReference>
<dbReference type="GO" id="GO:0005737">
    <property type="term" value="C:cytoplasm"/>
    <property type="evidence" value="ECO:0007669"/>
    <property type="project" value="UniProtKB-SubCell"/>
</dbReference>
<dbReference type="Gene3D" id="1.10.150.80">
    <property type="entry name" value="HRDC domain"/>
    <property type="match status" value="2"/>
</dbReference>
<evidence type="ECO:0000256" key="4">
    <source>
        <dbReference type="ARBA" id="ARBA00022801"/>
    </source>
</evidence>
<evidence type="ECO:0000256" key="1">
    <source>
        <dbReference type="ARBA" id="ARBA00022490"/>
    </source>
</evidence>
<dbReference type="InterPro" id="IPR006292">
    <property type="entry name" value="RNase_D"/>
</dbReference>